<reference evidence="5" key="5">
    <citation type="submission" date="2023-05" db="EMBL/GenBank/DDBJ databases">
        <authorList>
            <consortium name="Clinical and Environmental Microbiology Branch: Whole genome sequencing antimicrobial resistance pathogens in the healthcare setting"/>
        </authorList>
    </citation>
    <scope>NUCLEOTIDE SEQUENCE</scope>
    <source>
        <strain evidence="5">2023GN-00287</strain>
    </source>
</reference>
<evidence type="ECO:0000313" key="9">
    <source>
        <dbReference type="Proteomes" id="UP001279522"/>
    </source>
</evidence>
<name>A0A0D7LDR6_CITFR</name>
<dbReference type="Proteomes" id="UP001279522">
    <property type="component" value="Unassembled WGS sequence"/>
</dbReference>
<dbReference type="RefSeq" id="WP_032948574.1">
    <property type="nucleotide sequence ID" value="NZ_CAKNDM010000020.1"/>
</dbReference>
<reference evidence="6" key="1">
    <citation type="journal article" date="2018" name="Genome Biol.">
        <title>SKESA: strategic k-mer extension for scrupulous assemblies.</title>
        <authorList>
            <person name="Souvorov A."/>
            <person name="Agarwala R."/>
            <person name="Lipman D.J."/>
        </authorList>
    </citation>
    <scope>NUCLEOTIDE SEQUENCE</scope>
    <source>
        <strain evidence="6">91871</strain>
    </source>
</reference>
<dbReference type="GO" id="GO:0006355">
    <property type="term" value="P:regulation of DNA-templated transcription"/>
    <property type="evidence" value="ECO:0007669"/>
    <property type="project" value="InterPro"/>
</dbReference>
<evidence type="ECO:0000313" key="5">
    <source>
        <dbReference type="EMBL" id="ELV3682313.1"/>
    </source>
</evidence>
<evidence type="ECO:0000256" key="1">
    <source>
        <dbReference type="ARBA" id="ARBA00023125"/>
    </source>
</evidence>
<dbReference type="InterPro" id="IPR001867">
    <property type="entry name" value="OmpR/PhoB-type_DNA-bd"/>
</dbReference>
<dbReference type="AlphaFoldDB" id="A0A0D7LDR6"/>
<evidence type="ECO:0000313" key="7">
    <source>
        <dbReference type="EMBL" id="QLV32039.1"/>
    </source>
</evidence>
<dbReference type="Proteomes" id="UP000885148">
    <property type="component" value="Unassembled WGS sequence"/>
</dbReference>
<sequence>MISHIPINKIKSVIIGDGLVFRPHKNTLKDLASGEMATLNNVATQLLLYLLQNGKEISSRDEILQNVFQHNGARATDANLNQHISFLRKAITSTGHPAELIVTIPRIGFRMGDASINIQQLEEAQAPTRIANVALMPRKKKRNLWPVMITTLITGIAVLATAWLTWIPNKIAMTDAAILRTIDYEQCRVHILGNALTDTITEKKALDIFKSVGINPNCSYPKDLYLNTWASNHNLVEWSFAAECGLNLGYYHCISQYRHHEE</sequence>
<keyword evidence="3" id="KW-0472">Membrane</keyword>
<keyword evidence="3" id="KW-0812">Transmembrane</keyword>
<dbReference type="Proteomes" id="UP000512222">
    <property type="component" value="Chromosome"/>
</dbReference>
<reference evidence="7" key="3">
    <citation type="journal article" date="2021" name="Microb. Genom.">
        <title>A genomic epidemiological study shows that prevalence of antimicrobial resistance in Enterobacterales is associated with the livestock host, as well as antimicrobial usage.</title>
        <authorList>
            <person name="AbuOun M."/>
            <person name="Jones H."/>
            <person name="Stubberfield E."/>
            <person name="Gilson D."/>
            <person name="Shaw L.P."/>
            <person name="Hubbard A.T.M."/>
            <person name="Chau K.K."/>
            <person name="Sebra R."/>
            <person name="Peto T.E.A."/>
            <person name="Crook D.W."/>
            <person name="Read D.S."/>
            <person name="Gweon H.S."/>
            <person name="Walker A.S."/>
            <person name="Stoesser N."/>
            <person name="Smith R.P."/>
            <person name="Anjum M.F."/>
            <person name="On Behalf Of The Rehab Consortium."/>
        </authorList>
    </citation>
    <scope>NUCLEOTIDE SEQUENCE</scope>
    <source>
        <strain evidence="7">RHBSTW-00370</strain>
    </source>
</reference>
<dbReference type="EMBL" id="CP056573">
    <property type="protein sequence ID" value="QLV32039.1"/>
    <property type="molecule type" value="Genomic_DNA"/>
</dbReference>
<keyword evidence="3" id="KW-1133">Transmembrane helix</keyword>
<protein>
    <submittedName>
        <fullName evidence="5">Winged helix-turn-helix domain-containing protein</fullName>
    </submittedName>
</protein>
<dbReference type="Pfam" id="PF00486">
    <property type="entry name" value="Trans_reg_C"/>
    <property type="match status" value="1"/>
</dbReference>
<evidence type="ECO:0000313" key="8">
    <source>
        <dbReference type="Proteomes" id="UP000512222"/>
    </source>
</evidence>
<organism evidence="5 9">
    <name type="scientific">Citrobacter freundii</name>
    <dbReference type="NCBI Taxonomy" id="546"/>
    <lineage>
        <taxon>Bacteria</taxon>
        <taxon>Pseudomonadati</taxon>
        <taxon>Pseudomonadota</taxon>
        <taxon>Gammaproteobacteria</taxon>
        <taxon>Enterobacterales</taxon>
        <taxon>Enterobacteriaceae</taxon>
        <taxon>Citrobacter</taxon>
        <taxon>Citrobacter freundii complex</taxon>
    </lineage>
</organism>
<feature type="transmembrane region" description="Helical" evidence="3">
    <location>
        <begin position="144"/>
        <end position="166"/>
    </location>
</feature>
<dbReference type="CDD" id="cd00383">
    <property type="entry name" value="trans_reg_C"/>
    <property type="match status" value="1"/>
</dbReference>
<reference evidence="6" key="4">
    <citation type="submission" date="2021-07" db="EMBL/GenBank/DDBJ databases">
        <authorList>
            <consortium name="NCBI Pathogen Detection Project"/>
        </authorList>
    </citation>
    <scope>NUCLEOTIDE SEQUENCE</scope>
    <source>
        <strain evidence="6">91871</strain>
    </source>
</reference>
<gene>
    <name evidence="7" type="ORF">HV178_19530</name>
    <name evidence="6" type="ORF">KV121_003513</name>
    <name evidence="5" type="ORF">SGX49_004809</name>
</gene>
<dbReference type="SMART" id="SM00862">
    <property type="entry name" value="Trans_reg_C"/>
    <property type="match status" value="1"/>
</dbReference>
<dbReference type="GO" id="GO:0003677">
    <property type="term" value="F:DNA binding"/>
    <property type="evidence" value="ECO:0007669"/>
    <property type="project" value="UniProtKB-UniRule"/>
</dbReference>
<dbReference type="GO" id="GO:0000160">
    <property type="term" value="P:phosphorelay signal transduction system"/>
    <property type="evidence" value="ECO:0007669"/>
    <property type="project" value="InterPro"/>
</dbReference>
<evidence type="ECO:0000256" key="2">
    <source>
        <dbReference type="PROSITE-ProRule" id="PRU01091"/>
    </source>
</evidence>
<feature type="domain" description="OmpR/PhoB-type" evidence="4">
    <location>
        <begin position="10"/>
        <end position="113"/>
    </location>
</feature>
<evidence type="ECO:0000256" key="3">
    <source>
        <dbReference type="SAM" id="Phobius"/>
    </source>
</evidence>
<dbReference type="OrthoDB" id="5801519at2"/>
<dbReference type="EMBL" id="ABOSXX010000040">
    <property type="protein sequence ID" value="ELV3682313.1"/>
    <property type="molecule type" value="Genomic_DNA"/>
</dbReference>
<feature type="DNA-binding region" description="OmpR/PhoB-type" evidence="2">
    <location>
        <begin position="10"/>
        <end position="113"/>
    </location>
</feature>
<dbReference type="PROSITE" id="PS51755">
    <property type="entry name" value="OMPR_PHOB"/>
    <property type="match status" value="1"/>
</dbReference>
<dbReference type="InterPro" id="IPR016032">
    <property type="entry name" value="Sig_transdc_resp-reg_C-effctor"/>
</dbReference>
<dbReference type="SUPFAM" id="SSF46894">
    <property type="entry name" value="C-terminal effector domain of the bipartite response regulators"/>
    <property type="match status" value="1"/>
</dbReference>
<keyword evidence="1 2" id="KW-0238">DNA-binding</keyword>
<evidence type="ECO:0000259" key="4">
    <source>
        <dbReference type="PROSITE" id="PS51755"/>
    </source>
</evidence>
<dbReference type="STRING" id="1333848.CFNIH1_10770"/>
<reference evidence="8" key="2">
    <citation type="submission" date="2020-06" db="EMBL/GenBank/DDBJ databases">
        <title>REHAB project genomes.</title>
        <authorList>
            <person name="Shaw L.P."/>
        </authorList>
    </citation>
    <scope>NUCLEOTIDE SEQUENCE [LARGE SCALE GENOMIC DNA]</scope>
    <source>
        <strain evidence="8">RHBSTW-00370</strain>
    </source>
</reference>
<proteinExistence type="predicted"/>
<dbReference type="EMBL" id="DAESCB010000012">
    <property type="protein sequence ID" value="HBH7043416.1"/>
    <property type="molecule type" value="Genomic_DNA"/>
</dbReference>
<dbReference type="Gene3D" id="1.10.10.10">
    <property type="entry name" value="Winged helix-like DNA-binding domain superfamily/Winged helix DNA-binding domain"/>
    <property type="match status" value="1"/>
</dbReference>
<accession>A0A0D7LDR6</accession>
<dbReference type="InterPro" id="IPR036388">
    <property type="entry name" value="WH-like_DNA-bd_sf"/>
</dbReference>
<evidence type="ECO:0000313" key="6">
    <source>
        <dbReference type="EMBL" id="HBH7043416.1"/>
    </source>
</evidence>